<evidence type="ECO:0000256" key="8">
    <source>
        <dbReference type="ARBA" id="ARBA00023242"/>
    </source>
</evidence>
<comment type="similarity">
    <text evidence="2">Belongs to the GLE1 family.</text>
</comment>
<dbReference type="Gene3D" id="1.25.40.510">
    <property type="entry name" value="GLE1-like"/>
    <property type="match status" value="1"/>
</dbReference>
<evidence type="ECO:0000313" key="12">
    <source>
        <dbReference type="EMBL" id="KAF8004438.1"/>
    </source>
</evidence>
<name>A0A8H7LE29_9ASCO</name>
<evidence type="ECO:0000256" key="5">
    <source>
        <dbReference type="ARBA" id="ARBA00022927"/>
    </source>
</evidence>
<dbReference type="GO" id="GO:0015031">
    <property type="term" value="P:protein transport"/>
    <property type="evidence" value="ECO:0007669"/>
    <property type="project" value="UniProtKB-KW"/>
</dbReference>
<keyword evidence="8" id="KW-0539">Nucleus</keyword>
<dbReference type="GO" id="GO:0000822">
    <property type="term" value="F:inositol hexakisphosphate binding"/>
    <property type="evidence" value="ECO:0007669"/>
    <property type="project" value="TreeGrafter"/>
</dbReference>
<evidence type="ECO:0000256" key="11">
    <source>
        <dbReference type="SAM" id="MobiDB-lite"/>
    </source>
</evidence>
<dbReference type="PANTHER" id="PTHR12960">
    <property type="entry name" value="GLE-1-RELATED"/>
    <property type="match status" value="1"/>
</dbReference>
<protein>
    <recommendedName>
        <fullName evidence="9">mRNA export factor GLE1</fullName>
    </recommendedName>
    <alternativeName>
        <fullName evidence="10">Nucleoporin GLE1</fullName>
    </alternativeName>
</protein>
<keyword evidence="4" id="KW-0509">mRNA transport</keyword>
<evidence type="ECO:0000313" key="13">
    <source>
        <dbReference type="Proteomes" id="UP000649328"/>
    </source>
</evidence>
<dbReference type="AlphaFoldDB" id="A0A8H7LE29"/>
<keyword evidence="7" id="KW-0906">Nuclear pore complex</keyword>
<proteinExistence type="inferred from homology"/>
<keyword evidence="5" id="KW-0653">Protein transport</keyword>
<keyword evidence="13" id="KW-1185">Reference proteome</keyword>
<dbReference type="InterPro" id="IPR038506">
    <property type="entry name" value="GLE1-like_sf"/>
</dbReference>
<evidence type="ECO:0000256" key="6">
    <source>
        <dbReference type="ARBA" id="ARBA00023010"/>
    </source>
</evidence>
<evidence type="ECO:0000256" key="3">
    <source>
        <dbReference type="ARBA" id="ARBA00022448"/>
    </source>
</evidence>
<keyword evidence="3" id="KW-0813">Transport</keyword>
<dbReference type="InterPro" id="IPR012476">
    <property type="entry name" value="GLE1"/>
</dbReference>
<accession>A0A8H7LE29</accession>
<dbReference type="GO" id="GO:0005543">
    <property type="term" value="F:phospholipid binding"/>
    <property type="evidence" value="ECO:0007669"/>
    <property type="project" value="TreeGrafter"/>
</dbReference>
<dbReference type="GO" id="GO:0031369">
    <property type="term" value="F:translation initiation factor binding"/>
    <property type="evidence" value="ECO:0007669"/>
    <property type="project" value="TreeGrafter"/>
</dbReference>
<gene>
    <name evidence="12" type="ORF">HF325_001886</name>
</gene>
<evidence type="ECO:0000256" key="2">
    <source>
        <dbReference type="ARBA" id="ARBA00011056"/>
    </source>
</evidence>
<dbReference type="GO" id="GO:0016973">
    <property type="term" value="P:poly(A)+ mRNA export from nucleus"/>
    <property type="evidence" value="ECO:0007669"/>
    <property type="project" value="InterPro"/>
</dbReference>
<keyword evidence="6" id="KW-0811">Translocation</keyword>
<comment type="subcellular location">
    <subcellularLocation>
        <location evidence="1">Nucleus</location>
        <location evidence="1">Nuclear pore complex</location>
    </subcellularLocation>
</comment>
<dbReference type="Pfam" id="PF07817">
    <property type="entry name" value="GLE1"/>
    <property type="match status" value="1"/>
</dbReference>
<organism evidence="12 13">
    <name type="scientific">Metschnikowia pulcherrima</name>
    <dbReference type="NCBI Taxonomy" id="27326"/>
    <lineage>
        <taxon>Eukaryota</taxon>
        <taxon>Fungi</taxon>
        <taxon>Dikarya</taxon>
        <taxon>Ascomycota</taxon>
        <taxon>Saccharomycotina</taxon>
        <taxon>Pichiomycetes</taxon>
        <taxon>Metschnikowiaceae</taxon>
        <taxon>Metschnikowia</taxon>
    </lineage>
</organism>
<sequence>MAVNANISHIEEEFNRNIRELEAEVQKIIEEQVQLREKEKQRLFALEQERQRREKEELERRVRAQEEEKKRLEEKRKLEEQKVAEQKKREEEQRIKKEKEDREREEMEMKLKAQKDAAVKKASAFANSKEIERTLLKYRQDIVDIKTHIVNELDKDKELKKSVGVIKRKVNVKLGQLSSSIAQLNIVTNEIINLIQPLTSQPLAYKWLLNFVLKAIVAQAESEVIVKPTAALPLGRLAYNLLSNLDGLEYYLSARFVKKCCLVIGYTGTIDTEEGRIRMGWRRSDGKWESEVKYEERIGGILSVWAVITWANTTDELALFDMKAEWRFLARLLNTNMDLIADVHFVAVCSWWEAAARNFCQVYGKQGQKLISLVIHEWVPYGKEKGYPAATRLQILGEDLFTRRDFNSLKEMDR</sequence>
<reference evidence="12" key="1">
    <citation type="submission" date="2020-10" db="EMBL/GenBank/DDBJ databases">
        <title>The Whole-Genome Sequence of Metschnikowia persimmonesis, a Novel Endophytic Yeast Species Isolated from Medicinal Plant Diospyros kaki Thumb.</title>
        <authorList>
            <person name="Rahmat E."/>
            <person name="Kang Y."/>
        </authorList>
    </citation>
    <scope>NUCLEOTIDE SEQUENCE</scope>
    <source>
        <strain evidence="12">KIOM G15050</strain>
    </source>
</reference>
<evidence type="ECO:0000256" key="4">
    <source>
        <dbReference type="ARBA" id="ARBA00022816"/>
    </source>
</evidence>
<evidence type="ECO:0000256" key="1">
    <source>
        <dbReference type="ARBA" id="ARBA00004567"/>
    </source>
</evidence>
<feature type="region of interest" description="Disordered" evidence="11">
    <location>
        <begin position="51"/>
        <end position="104"/>
    </location>
</feature>
<dbReference type="GO" id="GO:0044614">
    <property type="term" value="C:nuclear pore cytoplasmic filaments"/>
    <property type="evidence" value="ECO:0007669"/>
    <property type="project" value="TreeGrafter"/>
</dbReference>
<evidence type="ECO:0000256" key="10">
    <source>
        <dbReference type="ARBA" id="ARBA00029983"/>
    </source>
</evidence>
<comment type="caution">
    <text evidence="12">The sequence shown here is derived from an EMBL/GenBank/DDBJ whole genome shotgun (WGS) entry which is preliminary data.</text>
</comment>
<evidence type="ECO:0000256" key="9">
    <source>
        <dbReference type="ARBA" id="ARBA00026227"/>
    </source>
</evidence>
<dbReference type="OrthoDB" id="420884at2759"/>
<evidence type="ECO:0000256" key="7">
    <source>
        <dbReference type="ARBA" id="ARBA00023132"/>
    </source>
</evidence>
<dbReference type="PANTHER" id="PTHR12960:SF0">
    <property type="entry name" value="MRNA EXPORT FACTOR GLE1"/>
    <property type="match status" value="1"/>
</dbReference>
<dbReference type="EMBL" id="JACBPP010000002">
    <property type="protein sequence ID" value="KAF8004438.1"/>
    <property type="molecule type" value="Genomic_DNA"/>
</dbReference>
<dbReference type="GO" id="GO:0005737">
    <property type="term" value="C:cytoplasm"/>
    <property type="evidence" value="ECO:0007669"/>
    <property type="project" value="TreeGrafter"/>
</dbReference>
<dbReference type="Proteomes" id="UP000649328">
    <property type="component" value="Unassembled WGS sequence"/>
</dbReference>